<evidence type="ECO:0000313" key="3">
    <source>
        <dbReference type="Proteomes" id="UP000054709"/>
    </source>
</evidence>
<dbReference type="EMBL" id="LCZJ02000025">
    <property type="protein sequence ID" value="KTD85973.1"/>
    <property type="molecule type" value="Genomic_DNA"/>
</dbReference>
<gene>
    <name evidence="2" type="ORF">UQ64_17960</name>
</gene>
<keyword evidence="3" id="KW-1185">Reference proteome</keyword>
<keyword evidence="1" id="KW-0472">Membrane</keyword>
<protein>
    <submittedName>
        <fullName evidence="2">Uncharacterized protein</fullName>
    </submittedName>
</protein>
<feature type="transmembrane region" description="Helical" evidence="1">
    <location>
        <begin position="193"/>
        <end position="211"/>
    </location>
</feature>
<dbReference type="Proteomes" id="UP000054709">
    <property type="component" value="Unassembled WGS sequence"/>
</dbReference>
<feature type="transmembrane region" description="Helical" evidence="1">
    <location>
        <begin position="131"/>
        <end position="155"/>
    </location>
</feature>
<dbReference type="RefSeq" id="WP_060624247.1">
    <property type="nucleotide sequence ID" value="NZ_LCZJ02000025.1"/>
</dbReference>
<feature type="transmembrane region" description="Helical" evidence="1">
    <location>
        <begin position="217"/>
        <end position="235"/>
    </location>
</feature>
<dbReference type="AlphaFoldDB" id="A0A0W1AXC4"/>
<sequence>MYKELRSNFLENGKSNQQRVDKALDIYSDIEFEIYKYLNDKSDLFIVAEKISKASSLLPYDLLKLFIKFKETTEESLKRELLLKFHNDIEKEIYSLKLKQFDTVTFKSDKNIAASIEYYIKTKIEPFGIPLIYTYFNLVFLLLLILFTALIVSASTVREQIFLFSLIFAALSYLMFLYYIISEGFLKRRFKHSYINWILLLMFALGAPSLVIFTGAWFRGILVFVMIFIYGYYAGRKCMRERAV</sequence>
<dbReference type="OrthoDB" id="2592476at2"/>
<evidence type="ECO:0000313" key="2">
    <source>
        <dbReference type="EMBL" id="KTD85973.1"/>
    </source>
</evidence>
<proteinExistence type="predicted"/>
<feature type="transmembrane region" description="Helical" evidence="1">
    <location>
        <begin position="161"/>
        <end position="181"/>
    </location>
</feature>
<comment type="caution">
    <text evidence="2">The sequence shown here is derived from an EMBL/GenBank/DDBJ whole genome shotgun (WGS) entry which is preliminary data.</text>
</comment>
<keyword evidence="1" id="KW-0812">Transmembrane</keyword>
<reference evidence="2 3" key="1">
    <citation type="journal article" date="2015" name="Int. Biodeterior. Biodegradation">
        <title>Physiological and genetic screening methods for the isolation of methyl tert-butyl ether-degrading bacteria for bioremediation purposes.</title>
        <authorList>
            <person name="Guisado I.M."/>
            <person name="Purswani J."/>
            <person name="Gonzalez Lopez J."/>
            <person name="Pozo C."/>
        </authorList>
    </citation>
    <scope>NUCLEOTIDE SEQUENCE [LARGE SCALE GENOMIC DNA]</scope>
    <source>
        <strain evidence="2 3">SH7</strain>
    </source>
</reference>
<accession>A0A0W1AXC4</accession>
<keyword evidence="1" id="KW-1133">Transmembrane helix</keyword>
<name>A0A0W1AXC4_9BACL</name>
<evidence type="ECO:0000256" key="1">
    <source>
        <dbReference type="SAM" id="Phobius"/>
    </source>
</evidence>
<organism evidence="2 3">
    <name type="scientific">Paenibacillus etheri</name>
    <dbReference type="NCBI Taxonomy" id="1306852"/>
    <lineage>
        <taxon>Bacteria</taxon>
        <taxon>Bacillati</taxon>
        <taxon>Bacillota</taxon>
        <taxon>Bacilli</taxon>
        <taxon>Bacillales</taxon>
        <taxon>Paenibacillaceae</taxon>
        <taxon>Paenibacillus</taxon>
    </lineage>
</organism>